<comment type="caution">
    <text evidence="1">The sequence shown here is derived from an EMBL/GenBank/DDBJ whole genome shotgun (WGS) entry which is preliminary data.</text>
</comment>
<protein>
    <submittedName>
        <fullName evidence="1">Uncharacterized protein</fullName>
    </submittedName>
</protein>
<accession>A0A3S1A6R3</accession>
<dbReference type="EMBL" id="RXFT01000017">
    <property type="protein sequence ID" value="RUR70982.1"/>
    <property type="molecule type" value="Genomic_DNA"/>
</dbReference>
<dbReference type="RefSeq" id="WP_126025081.1">
    <property type="nucleotide sequence ID" value="NZ_RXFT01000017.1"/>
</dbReference>
<dbReference type="OrthoDB" id="7576954at2"/>
<dbReference type="AlphaFoldDB" id="A0A3S1A6R3"/>
<organism evidence="1 2">
    <name type="scientific">Variovorax guangxiensis</name>
    <dbReference type="NCBI Taxonomy" id="1775474"/>
    <lineage>
        <taxon>Bacteria</taxon>
        <taxon>Pseudomonadati</taxon>
        <taxon>Pseudomonadota</taxon>
        <taxon>Betaproteobacteria</taxon>
        <taxon>Burkholderiales</taxon>
        <taxon>Comamonadaceae</taxon>
        <taxon>Variovorax</taxon>
    </lineage>
</organism>
<proteinExistence type="predicted"/>
<evidence type="ECO:0000313" key="1">
    <source>
        <dbReference type="EMBL" id="RUR70982.1"/>
    </source>
</evidence>
<reference evidence="1 2" key="1">
    <citation type="submission" date="2018-12" db="EMBL/GenBank/DDBJ databases">
        <title>The genome sequences of Variovorax guangxiensis DSM 27352.</title>
        <authorList>
            <person name="Gao J."/>
            <person name="Sun J."/>
        </authorList>
    </citation>
    <scope>NUCLEOTIDE SEQUENCE [LARGE SCALE GENOMIC DNA]</scope>
    <source>
        <strain evidence="1 2">DSM 27352</strain>
    </source>
</reference>
<evidence type="ECO:0000313" key="2">
    <source>
        <dbReference type="Proteomes" id="UP000281118"/>
    </source>
</evidence>
<sequence>MKNSLSTEDYEQLKKFFVCYVDLFVPPTHRSDEPEHQPLVFLGNLEKTSLSNAKKGLQMAVNDVVEMSSDWTPKQLAEADAKFAEVGSLTLSEVRRRYSKKYLQILKRGTIRSEAEYYLVKGIVDGGGIEPGATEATQLQAMMSDFETRFVAAQKQKPASK</sequence>
<name>A0A3S1A6R3_9BURK</name>
<dbReference type="Proteomes" id="UP000281118">
    <property type="component" value="Unassembled WGS sequence"/>
</dbReference>
<gene>
    <name evidence="1" type="ORF">EJP67_28405</name>
</gene>